<evidence type="ECO:0000313" key="3">
    <source>
        <dbReference type="Proteomes" id="UP000001029"/>
    </source>
</evidence>
<feature type="signal peptide" evidence="1">
    <location>
        <begin position="1"/>
        <end position="24"/>
    </location>
</feature>
<dbReference type="RefSeq" id="WP_012415409.1">
    <property type="nucleotide sequence ID" value="NC_010644.1"/>
</dbReference>
<name>B2KE48_ELUMP</name>
<evidence type="ECO:0000256" key="1">
    <source>
        <dbReference type="SAM" id="SignalP"/>
    </source>
</evidence>
<accession>B2KE48</accession>
<keyword evidence="3" id="KW-1185">Reference proteome</keyword>
<protein>
    <recommendedName>
        <fullName evidence="4">Lipoprotein</fullName>
    </recommendedName>
</protein>
<proteinExistence type="predicted"/>
<reference evidence="2 3" key="1">
    <citation type="journal article" date="2009" name="Appl. Environ. Microbiol.">
        <title>Genomic analysis of 'Elusimicrobium minutum,' the first cultivated representative of the phylum 'Elusimicrobia' (formerly termite group 1).</title>
        <authorList>
            <person name="Herlemann D.P.R."/>
            <person name="Geissinger O."/>
            <person name="Ikeda-Ohtsubo W."/>
            <person name="Kunin V."/>
            <person name="Sun H."/>
            <person name="Lapidus A."/>
            <person name="Hugenholtz P."/>
            <person name="Brune A."/>
        </authorList>
    </citation>
    <scope>NUCLEOTIDE SEQUENCE [LARGE SCALE GENOMIC DNA]</scope>
    <source>
        <strain evidence="2 3">Pei191</strain>
    </source>
</reference>
<dbReference type="KEGG" id="emi:Emin_1244"/>
<dbReference type="Proteomes" id="UP000001029">
    <property type="component" value="Chromosome"/>
</dbReference>
<organism evidence="2 3">
    <name type="scientific">Elusimicrobium minutum (strain Pei191)</name>
    <dbReference type="NCBI Taxonomy" id="445932"/>
    <lineage>
        <taxon>Bacteria</taxon>
        <taxon>Pseudomonadati</taxon>
        <taxon>Elusimicrobiota</taxon>
        <taxon>Elusimicrobia</taxon>
        <taxon>Elusimicrobiales</taxon>
        <taxon>Elusimicrobiaceae</taxon>
        <taxon>Elusimicrobium</taxon>
    </lineage>
</organism>
<sequence length="155" mass="17236">MNKRQLFVFTVVLAMPIISSGCGADIAQIILSYKKLQNYIMQHSLKQPSKGGVYGQNALPKQSGGVTITNKQTEVRVKKAILVSSMYTQAYMQKAAEECTVQGQKEMIAALKDLNTSFMRSAQSSKNDEDFKKSLERNLAAAQPRLNAILLKYKK</sequence>
<feature type="chain" id="PRO_5002778392" description="Lipoprotein" evidence="1">
    <location>
        <begin position="25"/>
        <end position="155"/>
    </location>
</feature>
<dbReference type="STRING" id="445932.Emin_1244"/>
<dbReference type="PROSITE" id="PS51257">
    <property type="entry name" value="PROKAR_LIPOPROTEIN"/>
    <property type="match status" value="1"/>
</dbReference>
<evidence type="ECO:0000313" key="2">
    <source>
        <dbReference type="EMBL" id="ACC98794.1"/>
    </source>
</evidence>
<evidence type="ECO:0008006" key="4">
    <source>
        <dbReference type="Google" id="ProtNLM"/>
    </source>
</evidence>
<dbReference type="EMBL" id="CP001055">
    <property type="protein sequence ID" value="ACC98794.1"/>
    <property type="molecule type" value="Genomic_DNA"/>
</dbReference>
<dbReference type="HOGENOM" id="CLU_1692746_0_0_0"/>
<dbReference type="AlphaFoldDB" id="B2KE48"/>
<keyword evidence="1" id="KW-0732">Signal</keyword>
<gene>
    <name evidence="2" type="ordered locus">Emin_1244</name>
</gene>